<keyword evidence="1" id="KW-0732">Signal</keyword>
<organism evidence="2 3">
    <name type="scientific">Candidatus Zambryskibacteria bacterium RIFCSPHIGHO2_02_38_10.5</name>
    <dbReference type="NCBI Taxonomy" id="1802742"/>
    <lineage>
        <taxon>Bacteria</taxon>
        <taxon>Candidatus Zambryskiibacteriota</taxon>
    </lineage>
</organism>
<evidence type="ECO:0000256" key="1">
    <source>
        <dbReference type="SAM" id="SignalP"/>
    </source>
</evidence>
<evidence type="ECO:0000313" key="2">
    <source>
        <dbReference type="EMBL" id="OHA92778.1"/>
    </source>
</evidence>
<name>A0A1G2T6X8_9BACT</name>
<gene>
    <name evidence="2" type="ORF">A2W58_02470</name>
</gene>
<dbReference type="Proteomes" id="UP000179264">
    <property type="component" value="Unassembled WGS sequence"/>
</dbReference>
<proteinExistence type="predicted"/>
<feature type="signal peptide" evidence="1">
    <location>
        <begin position="1"/>
        <end position="31"/>
    </location>
</feature>
<evidence type="ECO:0000313" key="3">
    <source>
        <dbReference type="Proteomes" id="UP000179264"/>
    </source>
</evidence>
<dbReference type="AlphaFoldDB" id="A0A1G2T6X8"/>
<reference evidence="2 3" key="1">
    <citation type="journal article" date="2016" name="Nat. Commun.">
        <title>Thousands of microbial genomes shed light on interconnected biogeochemical processes in an aquifer system.</title>
        <authorList>
            <person name="Anantharaman K."/>
            <person name="Brown C.T."/>
            <person name="Hug L.A."/>
            <person name="Sharon I."/>
            <person name="Castelle C.J."/>
            <person name="Probst A.J."/>
            <person name="Thomas B.C."/>
            <person name="Singh A."/>
            <person name="Wilkins M.J."/>
            <person name="Karaoz U."/>
            <person name="Brodie E.L."/>
            <person name="Williams K.H."/>
            <person name="Hubbard S.S."/>
            <person name="Banfield J.F."/>
        </authorList>
    </citation>
    <scope>NUCLEOTIDE SEQUENCE [LARGE SCALE GENOMIC DNA]</scope>
</reference>
<protein>
    <submittedName>
        <fullName evidence="2">Uncharacterized protein</fullName>
    </submittedName>
</protein>
<feature type="chain" id="PRO_5032755783" evidence="1">
    <location>
        <begin position="32"/>
        <end position="265"/>
    </location>
</feature>
<dbReference type="EMBL" id="MHVL01000037">
    <property type="protein sequence ID" value="OHA92778.1"/>
    <property type="molecule type" value="Genomic_DNA"/>
</dbReference>
<comment type="caution">
    <text evidence="2">The sequence shown here is derived from an EMBL/GenBank/DDBJ whole genome shotgun (WGS) entry which is preliminary data.</text>
</comment>
<sequence length="265" mass="26121">MSKILSFKREYVSYGAVLLFGLLLSALAANAATTISSAVLTAGGTITVPAAYSLDTAAAGRLNIGTTTATGITIGSTSMTSAIVLGRDFTVPAAYGMDTAAAGILNIGTTTATTINIGRSGQTAALLGDSTVAGTLGVTGATTLASTTATEFKVGQVGTSLTRVVAGYCVTASASIAAATFPASTGNFATTTSTFLSCTPSGGASVLSGTGDRVFVSATSSLPSYVLIQSASSTAGNLISVQVVNTSTSTPVAATIYAFNFFAFQ</sequence>
<accession>A0A1G2T6X8</accession>